<dbReference type="PANTHER" id="PTHR33884:SF3">
    <property type="entry name" value="UPF0410 PROTEIN YMGE"/>
    <property type="match status" value="1"/>
</dbReference>
<feature type="transmembrane region" description="Helical" evidence="7">
    <location>
        <begin position="6"/>
        <end position="24"/>
    </location>
</feature>
<accession>A0ABQ2VAI5</accession>
<feature type="transmembrane region" description="Helical" evidence="7">
    <location>
        <begin position="31"/>
        <end position="54"/>
    </location>
</feature>
<evidence type="ECO:0000256" key="2">
    <source>
        <dbReference type="ARBA" id="ARBA00011006"/>
    </source>
</evidence>
<proteinExistence type="inferred from homology"/>
<name>A0ABQ2VAI5_9PSEU</name>
<comment type="subcellular location">
    <subcellularLocation>
        <location evidence="1">Cell membrane</location>
        <topology evidence="1">Multi-pass membrane protein</topology>
    </subcellularLocation>
</comment>
<feature type="transmembrane region" description="Helical" evidence="7">
    <location>
        <begin position="66"/>
        <end position="85"/>
    </location>
</feature>
<keyword evidence="3" id="KW-1003">Cell membrane</keyword>
<protein>
    <submittedName>
        <fullName evidence="8">Transglycosylase</fullName>
    </submittedName>
</protein>
<gene>
    <name evidence="8" type="ORF">GCM10010178_80330</name>
</gene>
<evidence type="ECO:0000256" key="1">
    <source>
        <dbReference type="ARBA" id="ARBA00004651"/>
    </source>
</evidence>
<evidence type="ECO:0000256" key="6">
    <source>
        <dbReference type="ARBA" id="ARBA00023136"/>
    </source>
</evidence>
<keyword evidence="9" id="KW-1185">Reference proteome</keyword>
<reference evidence="9" key="1">
    <citation type="journal article" date="2019" name="Int. J. Syst. Evol. Microbiol.">
        <title>The Global Catalogue of Microorganisms (GCM) 10K type strain sequencing project: providing services to taxonomists for standard genome sequencing and annotation.</title>
        <authorList>
            <consortium name="The Broad Institute Genomics Platform"/>
            <consortium name="The Broad Institute Genome Sequencing Center for Infectious Disease"/>
            <person name="Wu L."/>
            <person name="Ma J."/>
        </authorList>
    </citation>
    <scope>NUCLEOTIDE SEQUENCE [LARGE SCALE GENOMIC DNA]</scope>
    <source>
        <strain evidence="9">JCM 3296</strain>
    </source>
</reference>
<evidence type="ECO:0000256" key="3">
    <source>
        <dbReference type="ARBA" id="ARBA00022475"/>
    </source>
</evidence>
<organism evidence="8 9">
    <name type="scientific">Lentzea flava</name>
    <dbReference type="NCBI Taxonomy" id="103732"/>
    <lineage>
        <taxon>Bacteria</taxon>
        <taxon>Bacillati</taxon>
        <taxon>Actinomycetota</taxon>
        <taxon>Actinomycetes</taxon>
        <taxon>Pseudonocardiales</taxon>
        <taxon>Pseudonocardiaceae</taxon>
        <taxon>Lentzea</taxon>
    </lineage>
</organism>
<keyword evidence="4 7" id="KW-0812">Transmembrane</keyword>
<dbReference type="InterPro" id="IPR007341">
    <property type="entry name" value="Transgly_assoc"/>
</dbReference>
<evidence type="ECO:0000256" key="5">
    <source>
        <dbReference type="ARBA" id="ARBA00022989"/>
    </source>
</evidence>
<evidence type="ECO:0000313" key="8">
    <source>
        <dbReference type="EMBL" id="GGU77041.1"/>
    </source>
</evidence>
<comment type="similarity">
    <text evidence="2">Belongs to the UPF0410 family.</text>
</comment>
<evidence type="ECO:0000256" key="7">
    <source>
        <dbReference type="SAM" id="Phobius"/>
    </source>
</evidence>
<evidence type="ECO:0000313" key="9">
    <source>
        <dbReference type="Proteomes" id="UP000649573"/>
    </source>
</evidence>
<evidence type="ECO:0000256" key="4">
    <source>
        <dbReference type="ARBA" id="ARBA00022692"/>
    </source>
</evidence>
<sequence length="89" mass="9141">MAISGLFSALIVGLVIGALGRLVVPGKQRIPIWMTILIGVVAAVIGTFVANALGVGDTRGIDWIELIIQIALAAGGVSLVAGIYGRQHH</sequence>
<dbReference type="Proteomes" id="UP000649573">
    <property type="component" value="Unassembled WGS sequence"/>
</dbReference>
<dbReference type="PANTHER" id="PTHR33884">
    <property type="entry name" value="UPF0410 PROTEIN YMGE"/>
    <property type="match status" value="1"/>
</dbReference>
<keyword evidence="5 7" id="KW-1133">Transmembrane helix</keyword>
<dbReference type="EMBL" id="BMRE01000062">
    <property type="protein sequence ID" value="GGU77041.1"/>
    <property type="molecule type" value="Genomic_DNA"/>
</dbReference>
<dbReference type="RefSeq" id="WP_189259023.1">
    <property type="nucleotide sequence ID" value="NZ_BMRE01000062.1"/>
</dbReference>
<keyword evidence="6 7" id="KW-0472">Membrane</keyword>
<comment type="caution">
    <text evidence="8">The sequence shown here is derived from an EMBL/GenBank/DDBJ whole genome shotgun (WGS) entry which is preliminary data.</text>
</comment>